<dbReference type="AlphaFoldDB" id="A0A9X0HZI5"/>
<organism evidence="1 2">
    <name type="scientific">Micromonospora maris</name>
    <dbReference type="NCBI Taxonomy" id="1003110"/>
    <lineage>
        <taxon>Bacteria</taxon>
        <taxon>Bacillati</taxon>
        <taxon>Actinomycetota</taxon>
        <taxon>Actinomycetes</taxon>
        <taxon>Micromonosporales</taxon>
        <taxon>Micromonosporaceae</taxon>
        <taxon>Micromonospora</taxon>
    </lineage>
</organism>
<sequence>MGGPADDLGRLDAFTFPTVPERGVYLAIMRLFTASLMTDLSAQQVVEELAAHEIDISLVRSANGCSGRPMRCSSARTRPGRSVGLRLPALSSACFR</sequence>
<gene>
    <name evidence="1" type="ORF">ADL17_11910</name>
</gene>
<protein>
    <submittedName>
        <fullName evidence="1">Uncharacterized protein</fullName>
    </submittedName>
</protein>
<reference evidence="1 2" key="1">
    <citation type="submission" date="2015-10" db="EMBL/GenBank/DDBJ databases">
        <authorList>
            <person name="Ju K.-S."/>
            <person name="Doroghazi J.R."/>
            <person name="Metcalf W.W."/>
        </authorList>
    </citation>
    <scope>NUCLEOTIDE SEQUENCE [LARGE SCALE GENOMIC DNA]</scope>
    <source>
        <strain evidence="1 2">NRRL B-24793</strain>
    </source>
</reference>
<dbReference type="Proteomes" id="UP000053246">
    <property type="component" value="Unassembled WGS sequence"/>
</dbReference>
<comment type="caution">
    <text evidence="1">The sequence shown here is derived from an EMBL/GenBank/DDBJ whole genome shotgun (WGS) entry which is preliminary data.</text>
</comment>
<name>A0A9X0HZI5_9ACTN</name>
<proteinExistence type="predicted"/>
<accession>A0A9X0HZI5</accession>
<keyword evidence="2" id="KW-1185">Reference proteome</keyword>
<dbReference type="RefSeq" id="WP_013733088.1">
    <property type="nucleotide sequence ID" value="NZ_LMWI01000002.1"/>
</dbReference>
<evidence type="ECO:0000313" key="1">
    <source>
        <dbReference type="EMBL" id="KUJ43951.1"/>
    </source>
</evidence>
<evidence type="ECO:0000313" key="2">
    <source>
        <dbReference type="Proteomes" id="UP000053246"/>
    </source>
</evidence>
<dbReference type="EMBL" id="LMWI01000002">
    <property type="protein sequence ID" value="KUJ43951.1"/>
    <property type="molecule type" value="Genomic_DNA"/>
</dbReference>